<evidence type="ECO:0000256" key="10">
    <source>
        <dbReference type="ARBA" id="ARBA00022840"/>
    </source>
</evidence>
<evidence type="ECO:0000256" key="2">
    <source>
        <dbReference type="ARBA" id="ARBA00004686"/>
    </source>
</evidence>
<keyword evidence="6 15" id="KW-0963">Cytoplasm</keyword>
<comment type="pathway">
    <text evidence="2 15">Purine metabolism; IMP biosynthesis via de novo pathway; 5-amino-1-(5-phospho-D-ribosyl)imidazole from N(2)-formyl-N(1)-(5-phospho-D-ribosyl)glycinamide: step 2/2.</text>
</comment>
<dbReference type="SUPFAM" id="SSF56042">
    <property type="entry name" value="PurM C-terminal domain-like"/>
    <property type="match status" value="1"/>
</dbReference>
<dbReference type="GO" id="GO:0006189">
    <property type="term" value="P:'de novo' IMP biosynthetic process"/>
    <property type="evidence" value="ECO:0007669"/>
    <property type="project" value="UniProtKB-UniRule"/>
</dbReference>
<evidence type="ECO:0000256" key="12">
    <source>
        <dbReference type="ARBA" id="ARBA00032931"/>
    </source>
</evidence>
<comment type="caution">
    <text evidence="18">The sequence shown here is derived from an EMBL/GenBank/DDBJ whole genome shotgun (WGS) entry which is preliminary data.</text>
</comment>
<evidence type="ECO:0000256" key="14">
    <source>
        <dbReference type="ARBA" id="ARBA00049057"/>
    </source>
</evidence>
<evidence type="ECO:0000313" key="19">
    <source>
        <dbReference type="Proteomes" id="UP000606463"/>
    </source>
</evidence>
<dbReference type="InterPro" id="IPR016188">
    <property type="entry name" value="PurM-like_N"/>
</dbReference>
<protein>
    <recommendedName>
        <fullName evidence="5 15">Phosphoribosylformylglycinamidine cyclo-ligase</fullName>
        <ecNumber evidence="4 15">6.3.3.1</ecNumber>
    </recommendedName>
    <alternativeName>
        <fullName evidence="12 15">AIR synthase</fullName>
    </alternativeName>
    <alternativeName>
        <fullName evidence="13 15">AIRS</fullName>
    </alternativeName>
    <alternativeName>
        <fullName evidence="11 15">Phosphoribosyl-aminoimidazole synthetase</fullName>
    </alternativeName>
</protein>
<keyword evidence="10 15" id="KW-0067">ATP-binding</keyword>
<evidence type="ECO:0000256" key="8">
    <source>
        <dbReference type="ARBA" id="ARBA00022741"/>
    </source>
</evidence>
<dbReference type="Gene3D" id="3.30.1330.10">
    <property type="entry name" value="PurM-like, N-terminal domain"/>
    <property type="match status" value="1"/>
</dbReference>
<dbReference type="InterPro" id="IPR036921">
    <property type="entry name" value="PurM-like_N_sf"/>
</dbReference>
<dbReference type="Gene3D" id="3.90.650.10">
    <property type="entry name" value="PurM-like C-terminal domain"/>
    <property type="match status" value="1"/>
</dbReference>
<dbReference type="Pfam" id="PF00586">
    <property type="entry name" value="AIRS"/>
    <property type="match status" value="1"/>
</dbReference>
<evidence type="ECO:0000256" key="11">
    <source>
        <dbReference type="ARBA" id="ARBA00031908"/>
    </source>
</evidence>
<proteinExistence type="inferred from homology"/>
<gene>
    <name evidence="15" type="primary">purM</name>
    <name evidence="18" type="ORF">EYH37_02765</name>
</gene>
<reference evidence="18" key="1">
    <citation type="journal article" date="2020" name="ISME J.">
        <title>Gammaproteobacteria mediating utilization of methyl-, sulfur- and petroleum organic compounds in deep ocean hydrothermal plumes.</title>
        <authorList>
            <person name="Zhou Z."/>
            <person name="Liu Y."/>
            <person name="Pan J."/>
            <person name="Cron B.R."/>
            <person name="Toner B.M."/>
            <person name="Anantharaman K."/>
            <person name="Breier J.A."/>
            <person name="Dick G.J."/>
            <person name="Li M."/>
        </authorList>
    </citation>
    <scope>NUCLEOTIDE SEQUENCE</scope>
    <source>
        <strain evidence="18">SZUA-1501</strain>
    </source>
</reference>
<evidence type="ECO:0000256" key="15">
    <source>
        <dbReference type="HAMAP-Rule" id="MF_00741"/>
    </source>
</evidence>
<evidence type="ECO:0000259" key="17">
    <source>
        <dbReference type="Pfam" id="PF02769"/>
    </source>
</evidence>
<evidence type="ECO:0000256" key="13">
    <source>
        <dbReference type="ARBA" id="ARBA00033093"/>
    </source>
</evidence>
<dbReference type="PANTHER" id="PTHR10520:SF12">
    <property type="entry name" value="TRIFUNCTIONAL PURINE BIOSYNTHETIC PROTEIN ADENOSINE-3"/>
    <property type="match status" value="1"/>
</dbReference>
<dbReference type="GO" id="GO:0005524">
    <property type="term" value="F:ATP binding"/>
    <property type="evidence" value="ECO:0007669"/>
    <property type="project" value="UniProtKB-KW"/>
</dbReference>
<feature type="domain" description="PurM-like C-terminal" evidence="17">
    <location>
        <begin position="172"/>
        <end position="333"/>
    </location>
</feature>
<dbReference type="GO" id="GO:0005829">
    <property type="term" value="C:cytosol"/>
    <property type="evidence" value="ECO:0007669"/>
    <property type="project" value="TreeGrafter"/>
</dbReference>
<dbReference type="FunFam" id="3.90.650.10:FF:000011">
    <property type="entry name" value="Phosphoribosylformylglycinamidine cyclo-ligase"/>
    <property type="match status" value="1"/>
</dbReference>
<dbReference type="EC" id="6.3.3.1" evidence="4 15"/>
<dbReference type="GO" id="GO:0004637">
    <property type="term" value="F:phosphoribosylamine-glycine ligase activity"/>
    <property type="evidence" value="ECO:0007669"/>
    <property type="project" value="TreeGrafter"/>
</dbReference>
<dbReference type="NCBIfam" id="TIGR00878">
    <property type="entry name" value="purM"/>
    <property type="match status" value="1"/>
</dbReference>
<evidence type="ECO:0000313" key="18">
    <source>
        <dbReference type="EMBL" id="HIP98276.1"/>
    </source>
</evidence>
<evidence type="ECO:0000256" key="9">
    <source>
        <dbReference type="ARBA" id="ARBA00022755"/>
    </source>
</evidence>
<keyword evidence="7 15" id="KW-0436">Ligase</keyword>
<comment type="similarity">
    <text evidence="3 15">Belongs to the AIR synthase family.</text>
</comment>
<dbReference type="AlphaFoldDB" id="A0A9D1CFC1"/>
<evidence type="ECO:0000256" key="7">
    <source>
        <dbReference type="ARBA" id="ARBA00022598"/>
    </source>
</evidence>
<dbReference type="SUPFAM" id="SSF55326">
    <property type="entry name" value="PurM N-terminal domain-like"/>
    <property type="match status" value="1"/>
</dbReference>
<dbReference type="InterPro" id="IPR004733">
    <property type="entry name" value="PurM_cligase"/>
</dbReference>
<dbReference type="Pfam" id="PF02769">
    <property type="entry name" value="AIRS_C"/>
    <property type="match status" value="1"/>
</dbReference>
<accession>A0A9D1CFC1</accession>
<dbReference type="GO" id="GO:0004641">
    <property type="term" value="F:phosphoribosylformylglycinamidine cyclo-ligase activity"/>
    <property type="evidence" value="ECO:0007669"/>
    <property type="project" value="UniProtKB-UniRule"/>
</dbReference>
<comment type="subcellular location">
    <subcellularLocation>
        <location evidence="1 15">Cytoplasm</location>
    </subcellularLocation>
</comment>
<evidence type="ECO:0000256" key="4">
    <source>
        <dbReference type="ARBA" id="ARBA00013047"/>
    </source>
</evidence>
<dbReference type="Proteomes" id="UP000606463">
    <property type="component" value="Unassembled WGS sequence"/>
</dbReference>
<organism evidence="18 19">
    <name type="scientific">Aquifex aeolicus</name>
    <dbReference type="NCBI Taxonomy" id="63363"/>
    <lineage>
        <taxon>Bacteria</taxon>
        <taxon>Pseudomonadati</taxon>
        <taxon>Aquificota</taxon>
        <taxon>Aquificia</taxon>
        <taxon>Aquificales</taxon>
        <taxon>Aquificaceae</taxon>
        <taxon>Aquifex</taxon>
    </lineage>
</organism>
<dbReference type="GO" id="GO:0046084">
    <property type="term" value="P:adenine biosynthetic process"/>
    <property type="evidence" value="ECO:0007669"/>
    <property type="project" value="TreeGrafter"/>
</dbReference>
<evidence type="ECO:0000256" key="1">
    <source>
        <dbReference type="ARBA" id="ARBA00004496"/>
    </source>
</evidence>
<dbReference type="InterPro" id="IPR036676">
    <property type="entry name" value="PurM-like_C_sf"/>
</dbReference>
<dbReference type="CDD" id="cd02196">
    <property type="entry name" value="PurM"/>
    <property type="match status" value="1"/>
</dbReference>
<dbReference type="HAMAP" id="MF_00741">
    <property type="entry name" value="AIRS"/>
    <property type="match status" value="1"/>
</dbReference>
<dbReference type="InterPro" id="IPR010918">
    <property type="entry name" value="PurM-like_C_dom"/>
</dbReference>
<dbReference type="PANTHER" id="PTHR10520">
    <property type="entry name" value="TRIFUNCTIONAL PURINE BIOSYNTHETIC PROTEIN ADENOSINE-3-RELATED"/>
    <property type="match status" value="1"/>
</dbReference>
<evidence type="ECO:0000256" key="5">
    <source>
        <dbReference type="ARBA" id="ARBA00020367"/>
    </source>
</evidence>
<keyword evidence="9 15" id="KW-0658">Purine biosynthesis</keyword>
<name>A0A9D1CFC1_AQUAO</name>
<feature type="domain" description="PurM-like N-terminal" evidence="16">
    <location>
        <begin position="55"/>
        <end position="160"/>
    </location>
</feature>
<dbReference type="EMBL" id="DQVE01000029">
    <property type="protein sequence ID" value="HIP98276.1"/>
    <property type="molecule type" value="Genomic_DNA"/>
</dbReference>
<comment type="catalytic activity">
    <reaction evidence="14 15">
        <text>2-formamido-N(1)-(5-O-phospho-beta-D-ribosyl)acetamidine + ATP = 5-amino-1-(5-phospho-beta-D-ribosyl)imidazole + ADP + phosphate + H(+)</text>
        <dbReference type="Rhea" id="RHEA:23032"/>
        <dbReference type="ChEBI" id="CHEBI:15378"/>
        <dbReference type="ChEBI" id="CHEBI:30616"/>
        <dbReference type="ChEBI" id="CHEBI:43474"/>
        <dbReference type="ChEBI" id="CHEBI:137981"/>
        <dbReference type="ChEBI" id="CHEBI:147287"/>
        <dbReference type="ChEBI" id="CHEBI:456216"/>
        <dbReference type="EC" id="6.3.3.1"/>
    </reaction>
</comment>
<keyword evidence="8 15" id="KW-0547">Nucleotide-binding</keyword>
<sequence>MATYKEAGVDIEKADRFVEYIKNRVKEVWGEKVITPFGGFASGYLLEISRYKNPVLVSTTDGVGTKLKIAQIMGKHDTVGIDLVAMNVNDLVTTLAKPLFFLDYIATGKLDLEVQKQVIDGIVEGCKEAGCYLIGGETAEMPGFYPEGEYDLAGFCVGVVDRNEMPKPENIKPGNLLIGLPSSGIHSNGYSLVRKIIADKGLSYDRYEEYLGGILGEVLLTPTKIYVKDILKLKEEGVEIKGLAHITGGGIPGNLLRILPENVTAVVEKDKLPKSRIFEWIQKIGKVPEGEMFKTFNMGVGMILVTDEENAQKVLSLNRSAKVIGKLVEGKREVNIV</sequence>
<evidence type="ECO:0000256" key="3">
    <source>
        <dbReference type="ARBA" id="ARBA00010280"/>
    </source>
</evidence>
<evidence type="ECO:0000256" key="6">
    <source>
        <dbReference type="ARBA" id="ARBA00022490"/>
    </source>
</evidence>
<dbReference type="FunFam" id="3.30.1330.10:FF:000001">
    <property type="entry name" value="Phosphoribosylformylglycinamidine cyclo-ligase"/>
    <property type="match status" value="1"/>
</dbReference>
<evidence type="ECO:0000259" key="16">
    <source>
        <dbReference type="Pfam" id="PF00586"/>
    </source>
</evidence>